<evidence type="ECO:0000313" key="10">
    <source>
        <dbReference type="EMBL" id="TDT72460.1"/>
    </source>
</evidence>
<feature type="binding site" evidence="8">
    <location>
        <position position="111"/>
    </location>
    <ligand>
        <name>phosphate</name>
        <dbReference type="ChEBI" id="CHEBI:43474"/>
    </ligand>
</feature>
<gene>
    <name evidence="10" type="ORF">EV215_0266</name>
</gene>
<comment type="subunit">
    <text evidence="3">Homotrimer.</text>
</comment>
<evidence type="ECO:0000256" key="4">
    <source>
        <dbReference type="ARBA" id="ARBA00022553"/>
    </source>
</evidence>
<dbReference type="GO" id="GO:0005737">
    <property type="term" value="C:cytoplasm"/>
    <property type="evidence" value="ECO:0007669"/>
    <property type="project" value="TreeGrafter"/>
</dbReference>
<dbReference type="GO" id="GO:0004731">
    <property type="term" value="F:purine-nucleoside phosphorylase activity"/>
    <property type="evidence" value="ECO:0007669"/>
    <property type="project" value="UniProtKB-EC"/>
</dbReference>
<dbReference type="InterPro" id="IPR011268">
    <property type="entry name" value="Purine_phosphorylase"/>
</dbReference>
<sequence length="271" mass="29972">MYNKVMETVEFLNERVEMRPKVAIILGSGLGDLVDYIEEKIEIPYEEIPNFPVSTVAGHAGKLVFGKINGVEVLAMKGRFHYYEGYEMKQVTYPIYVMKQFGIENMIVSNAAGGINKNFKPGTLMLITDFINMFGTNPLIGKNDERFGVRFPDMSEAYSKELISLAKKVAEKNNEKYEEGTYLGTTGPSYETAAEIKMMSIMGADAVGMSTVPETIVANYLGIKVLGISCITNMATGIAQTAHSHEAVVDIAVKTGERFCKWVVDIVSELK</sequence>
<dbReference type="NCBIfam" id="TIGR01697">
    <property type="entry name" value="PNPH-PUNA-XAPA"/>
    <property type="match status" value="1"/>
</dbReference>
<comment type="similarity">
    <text evidence="2 7">Belongs to the PNP/MTAP phosphorylase family.</text>
</comment>
<evidence type="ECO:0000256" key="6">
    <source>
        <dbReference type="ARBA" id="ARBA00022679"/>
    </source>
</evidence>
<dbReference type="RefSeq" id="WP_134112118.1">
    <property type="nucleotide sequence ID" value="NZ_SOBG01000001.1"/>
</dbReference>
<evidence type="ECO:0000256" key="3">
    <source>
        <dbReference type="ARBA" id="ARBA00011233"/>
    </source>
</evidence>
<evidence type="ECO:0000256" key="1">
    <source>
        <dbReference type="ARBA" id="ARBA00005058"/>
    </source>
</evidence>
<dbReference type="InterPro" id="IPR035994">
    <property type="entry name" value="Nucleoside_phosphorylase_sf"/>
</dbReference>
<feature type="binding site" evidence="8">
    <location>
        <position position="210"/>
    </location>
    <ligand>
        <name>phosphate</name>
        <dbReference type="ChEBI" id="CHEBI:43474"/>
    </ligand>
</feature>
<organism evidence="10 11">
    <name type="scientific">Hypnocyclicus thermotrophus</name>
    <dbReference type="NCBI Taxonomy" id="1627895"/>
    <lineage>
        <taxon>Bacteria</taxon>
        <taxon>Fusobacteriati</taxon>
        <taxon>Fusobacteriota</taxon>
        <taxon>Fusobacteriia</taxon>
        <taxon>Fusobacteriales</taxon>
        <taxon>Fusobacteriaceae</taxon>
        <taxon>Hypnocyclicus</taxon>
    </lineage>
</organism>
<dbReference type="GO" id="GO:0009116">
    <property type="term" value="P:nucleoside metabolic process"/>
    <property type="evidence" value="ECO:0007669"/>
    <property type="project" value="InterPro"/>
</dbReference>
<dbReference type="InterPro" id="IPR011270">
    <property type="entry name" value="Pur_Nuc_Pase_Ino/Guo-sp"/>
</dbReference>
<comment type="pathway">
    <text evidence="1 7">Purine metabolism; purine nucleoside salvage.</text>
</comment>
<feature type="binding site" evidence="8">
    <location>
        <position position="28"/>
    </location>
    <ligand>
        <name>phosphate</name>
        <dbReference type="ChEBI" id="CHEBI:43474"/>
    </ligand>
</feature>
<accession>A0AA46I6H1</accession>
<dbReference type="CDD" id="cd09009">
    <property type="entry name" value="PNP-EcPNPII_like"/>
    <property type="match status" value="1"/>
</dbReference>
<dbReference type="AlphaFoldDB" id="A0AA46I6H1"/>
<comment type="caution">
    <text evidence="10">The sequence shown here is derived from an EMBL/GenBank/DDBJ whole genome shotgun (WGS) entry which is preliminary data.</text>
</comment>
<evidence type="ECO:0000259" key="9">
    <source>
        <dbReference type="Pfam" id="PF01048"/>
    </source>
</evidence>
<keyword evidence="11" id="KW-1185">Reference proteome</keyword>
<dbReference type="PANTHER" id="PTHR11904:SF9">
    <property type="entry name" value="PURINE NUCLEOSIDE PHOSPHORYLASE-RELATED"/>
    <property type="match status" value="1"/>
</dbReference>
<evidence type="ECO:0000256" key="7">
    <source>
        <dbReference type="PIRNR" id="PIRNR000477"/>
    </source>
</evidence>
<evidence type="ECO:0000313" key="11">
    <source>
        <dbReference type="Proteomes" id="UP000294678"/>
    </source>
</evidence>
<reference evidence="10 11" key="1">
    <citation type="submission" date="2019-03" db="EMBL/GenBank/DDBJ databases">
        <title>Genomic Encyclopedia of Type Strains, Phase IV (KMG-IV): sequencing the most valuable type-strain genomes for metagenomic binning, comparative biology and taxonomic classification.</title>
        <authorList>
            <person name="Goeker M."/>
        </authorList>
    </citation>
    <scope>NUCLEOTIDE SEQUENCE [LARGE SCALE GENOMIC DNA]</scope>
    <source>
        <strain evidence="10 11">DSM 100055</strain>
    </source>
</reference>
<keyword evidence="5 7" id="KW-0328">Glycosyltransferase</keyword>
<evidence type="ECO:0000256" key="2">
    <source>
        <dbReference type="ARBA" id="ARBA00006751"/>
    </source>
</evidence>
<evidence type="ECO:0000256" key="8">
    <source>
        <dbReference type="PIRSR" id="PIRSR000477-2"/>
    </source>
</evidence>
<feature type="binding site" evidence="8">
    <location>
        <position position="191"/>
    </location>
    <ligand>
        <name>a purine D-ribonucleoside</name>
        <dbReference type="ChEBI" id="CHEBI:142355"/>
    </ligand>
</feature>
<evidence type="ECO:0000256" key="5">
    <source>
        <dbReference type="ARBA" id="ARBA00022676"/>
    </source>
</evidence>
<dbReference type="EC" id="2.4.2.1" evidence="7"/>
<dbReference type="InterPro" id="IPR000845">
    <property type="entry name" value="Nucleoside_phosphorylase_d"/>
</dbReference>
<dbReference type="PANTHER" id="PTHR11904">
    <property type="entry name" value="METHYLTHIOADENOSINE/PURINE NUCLEOSIDE PHOSPHORYLASE"/>
    <property type="match status" value="1"/>
</dbReference>
<comment type="function">
    <text evidence="7">The purine nucleoside phosphorylases catalyze the phosphorolytic breakdown of the N-glycosidic bond in the beta-(deoxy)ribonucleoside molecules, with the formation of the corresponding free purine bases and pentose-1-phosphate.</text>
</comment>
<name>A0AA46I6H1_9FUSO</name>
<dbReference type="SUPFAM" id="SSF53167">
    <property type="entry name" value="Purine and uridine phosphorylases"/>
    <property type="match status" value="1"/>
</dbReference>
<proteinExistence type="inferred from homology"/>
<dbReference type="Pfam" id="PF01048">
    <property type="entry name" value="PNP_UDP_1"/>
    <property type="match status" value="1"/>
</dbReference>
<dbReference type="EMBL" id="SOBG01000001">
    <property type="protein sequence ID" value="TDT72460.1"/>
    <property type="molecule type" value="Genomic_DNA"/>
</dbReference>
<keyword evidence="6 7" id="KW-0808">Transferase</keyword>
<protein>
    <recommendedName>
        <fullName evidence="7">Purine nucleoside phosphorylase</fullName>
        <ecNumber evidence="7">2.4.2.1</ecNumber>
    </recommendedName>
    <alternativeName>
        <fullName evidence="7">Inosine-guanosine phosphorylase</fullName>
    </alternativeName>
</protein>
<dbReference type="Proteomes" id="UP000294678">
    <property type="component" value="Unassembled WGS sequence"/>
</dbReference>
<dbReference type="PROSITE" id="PS01240">
    <property type="entry name" value="PNP_MTAP_2"/>
    <property type="match status" value="1"/>
</dbReference>
<dbReference type="PIRSF" id="PIRSF000477">
    <property type="entry name" value="PurNPase"/>
    <property type="match status" value="1"/>
</dbReference>
<keyword evidence="4" id="KW-0597">Phosphoprotein</keyword>
<feature type="binding site" evidence="8">
    <location>
        <position position="233"/>
    </location>
    <ligand>
        <name>a purine D-ribonucleoside</name>
        <dbReference type="ChEBI" id="CHEBI:142355"/>
    </ligand>
</feature>
<feature type="domain" description="Nucleoside phosphorylase" evidence="9">
    <location>
        <begin position="21"/>
        <end position="267"/>
    </location>
</feature>
<feature type="binding site" evidence="8">
    <location>
        <begin position="79"/>
        <end position="81"/>
    </location>
    <ligand>
        <name>phosphate</name>
        <dbReference type="ChEBI" id="CHEBI:43474"/>
    </ligand>
</feature>
<dbReference type="NCBIfam" id="NF006054">
    <property type="entry name" value="PRK08202.1"/>
    <property type="match status" value="1"/>
</dbReference>
<feature type="binding site" evidence="8">
    <location>
        <position position="59"/>
    </location>
    <ligand>
        <name>phosphate</name>
        <dbReference type="ChEBI" id="CHEBI:43474"/>
    </ligand>
</feature>
<dbReference type="Gene3D" id="3.40.50.1580">
    <property type="entry name" value="Nucleoside phosphorylase domain"/>
    <property type="match status" value="1"/>
</dbReference>
<dbReference type="InterPro" id="IPR018099">
    <property type="entry name" value="Purine_phosphorylase-2_CS"/>
</dbReference>
<dbReference type="NCBIfam" id="TIGR01700">
    <property type="entry name" value="PNPH"/>
    <property type="match status" value="1"/>
</dbReference>
<dbReference type="FunFam" id="3.40.50.1580:FF:000010">
    <property type="entry name" value="Purine nucleoside phosphorylase"/>
    <property type="match status" value="1"/>
</dbReference>